<evidence type="ECO:0000259" key="8">
    <source>
        <dbReference type="PROSITE" id="PS51192"/>
    </source>
</evidence>
<dbReference type="InterPro" id="IPR050079">
    <property type="entry name" value="DEAD_box_RNA_helicase"/>
</dbReference>
<feature type="short sequence motif" description="Q motif" evidence="6">
    <location>
        <begin position="6"/>
        <end position="34"/>
    </location>
</feature>
<dbReference type="GO" id="GO:0003676">
    <property type="term" value="F:nucleic acid binding"/>
    <property type="evidence" value="ECO:0007669"/>
    <property type="project" value="InterPro"/>
</dbReference>
<feature type="domain" description="DEAD-box RNA helicase Q" evidence="10">
    <location>
        <begin position="6"/>
        <end position="34"/>
    </location>
</feature>
<feature type="compositionally biased region" description="Basic and acidic residues" evidence="7">
    <location>
        <begin position="436"/>
        <end position="468"/>
    </location>
</feature>
<dbReference type="CDD" id="cd18787">
    <property type="entry name" value="SF2_C_DEAD"/>
    <property type="match status" value="1"/>
</dbReference>
<dbReference type="SUPFAM" id="SSF52540">
    <property type="entry name" value="P-loop containing nucleoside triphosphate hydrolases"/>
    <property type="match status" value="1"/>
</dbReference>
<feature type="domain" description="Helicase C-terminal" evidence="9">
    <location>
        <begin position="233"/>
        <end position="379"/>
    </location>
</feature>
<dbReference type="Pfam" id="PF00270">
    <property type="entry name" value="DEAD"/>
    <property type="match status" value="1"/>
</dbReference>
<sequence>MSQENMKFEEMGLRNEVLKGIKEMGFVSPSPVQSQAIPIALQGDDLIAQAQTGTGKTAAFAIPILNQIEKNREIEALVITPTRELAMQISDEVFKLGKFLRIKTVCVYGGQSIRRQCELLENNPQVLVATPGRLLDHLKNDRIPNFSPKVVVLDESDEMLDMGFLDDVEEIFSYLPSNRQTLLFSATMPEQIQKLAHKILDKPKYVKITPANITNTDITQKCYVINEGHRDEAIVRLMDVFTPQKSIIFTSTKKEADALAERLVEAKYKAGALHGDMDQRARMDSIRAFKANKVNILVATDVAARGLDISDVSHVFNYHIPLNPESYVHRIGRTGRAGKKGMAITLITPLEFKELKRIQDEVKHSLELEELPVYEVSHNELVQKILKTKIADEAMDIYNELMDKHDETNSALKLISYILKEGTKSKIGPNQQEINRLQEQEKKPKQDYNSRRREGGNSRFGSQRDSHSRGFRGNSRGGRRY</sequence>
<feature type="domain" description="Helicase ATP-binding" evidence="8">
    <location>
        <begin position="37"/>
        <end position="206"/>
    </location>
</feature>
<dbReference type="InterPro" id="IPR044742">
    <property type="entry name" value="DEAD/DEAH_RhlB"/>
</dbReference>
<dbReference type="GO" id="GO:0016787">
    <property type="term" value="F:hydrolase activity"/>
    <property type="evidence" value="ECO:0007669"/>
    <property type="project" value="UniProtKB-KW"/>
</dbReference>
<dbReference type="InterPro" id="IPR027417">
    <property type="entry name" value="P-loop_NTPase"/>
</dbReference>
<comment type="caution">
    <text evidence="11">The sequence shown here is derived from an EMBL/GenBank/DDBJ whole genome shotgun (WGS) entry which is preliminary data.</text>
</comment>
<keyword evidence="12" id="KW-1185">Reference proteome</keyword>
<dbReference type="SMART" id="SM00487">
    <property type="entry name" value="DEXDc"/>
    <property type="match status" value="1"/>
</dbReference>
<keyword evidence="3 11" id="KW-0347">Helicase</keyword>
<dbReference type="PANTHER" id="PTHR47959:SF1">
    <property type="entry name" value="ATP-DEPENDENT RNA HELICASE DBPA"/>
    <property type="match status" value="1"/>
</dbReference>
<keyword evidence="2" id="KW-0378">Hydrolase</keyword>
<dbReference type="Gene3D" id="3.40.50.300">
    <property type="entry name" value="P-loop containing nucleotide triphosphate hydrolases"/>
    <property type="match status" value="2"/>
</dbReference>
<protein>
    <submittedName>
        <fullName evidence="11">ATP-dependent helicase</fullName>
    </submittedName>
</protein>
<evidence type="ECO:0000256" key="3">
    <source>
        <dbReference type="ARBA" id="ARBA00022806"/>
    </source>
</evidence>
<evidence type="ECO:0000256" key="4">
    <source>
        <dbReference type="ARBA" id="ARBA00022840"/>
    </source>
</evidence>
<dbReference type="PANTHER" id="PTHR47959">
    <property type="entry name" value="ATP-DEPENDENT RNA HELICASE RHLE-RELATED"/>
    <property type="match status" value="1"/>
</dbReference>
<dbReference type="GO" id="GO:0005829">
    <property type="term" value="C:cytosol"/>
    <property type="evidence" value="ECO:0007669"/>
    <property type="project" value="TreeGrafter"/>
</dbReference>
<organism evidence="11 12">
    <name type="scientific">Helicobacter brantae</name>
    <dbReference type="NCBI Taxonomy" id="375927"/>
    <lineage>
        <taxon>Bacteria</taxon>
        <taxon>Pseudomonadati</taxon>
        <taxon>Campylobacterota</taxon>
        <taxon>Epsilonproteobacteria</taxon>
        <taxon>Campylobacterales</taxon>
        <taxon>Helicobacteraceae</taxon>
        <taxon>Helicobacter</taxon>
    </lineage>
</organism>
<evidence type="ECO:0000259" key="10">
    <source>
        <dbReference type="PROSITE" id="PS51195"/>
    </source>
</evidence>
<feature type="region of interest" description="Disordered" evidence="7">
    <location>
        <begin position="429"/>
        <end position="481"/>
    </location>
</feature>
<dbReference type="GO" id="GO:0005524">
    <property type="term" value="F:ATP binding"/>
    <property type="evidence" value="ECO:0007669"/>
    <property type="project" value="UniProtKB-KW"/>
</dbReference>
<dbReference type="InterPro" id="IPR014014">
    <property type="entry name" value="RNA_helicase_DEAD_Q_motif"/>
</dbReference>
<keyword evidence="1" id="KW-0547">Nucleotide-binding</keyword>
<dbReference type="InterPro" id="IPR014001">
    <property type="entry name" value="Helicase_ATP-bd"/>
</dbReference>
<name>A0A3D8J0M5_9HELI</name>
<dbReference type="PROSITE" id="PS51195">
    <property type="entry name" value="Q_MOTIF"/>
    <property type="match status" value="1"/>
</dbReference>
<keyword evidence="4" id="KW-0067">ATP-binding</keyword>
<evidence type="ECO:0000313" key="11">
    <source>
        <dbReference type="EMBL" id="RDU70760.1"/>
    </source>
</evidence>
<dbReference type="InterPro" id="IPR001650">
    <property type="entry name" value="Helicase_C-like"/>
</dbReference>
<dbReference type="InterPro" id="IPR011545">
    <property type="entry name" value="DEAD/DEAH_box_helicase_dom"/>
</dbReference>
<dbReference type="AlphaFoldDB" id="A0A3D8J0M5"/>
<comment type="similarity">
    <text evidence="5">Belongs to the DEAD box helicase family.</text>
</comment>
<dbReference type="Proteomes" id="UP000257045">
    <property type="component" value="Unassembled WGS sequence"/>
</dbReference>
<gene>
    <name evidence="11" type="ORF">CQA58_04340</name>
</gene>
<evidence type="ECO:0000256" key="1">
    <source>
        <dbReference type="ARBA" id="ARBA00022741"/>
    </source>
</evidence>
<dbReference type="EMBL" id="NXLV01000006">
    <property type="protein sequence ID" value="RDU70760.1"/>
    <property type="molecule type" value="Genomic_DNA"/>
</dbReference>
<dbReference type="RefSeq" id="WP_115569505.1">
    <property type="nucleotide sequence ID" value="NZ_NXLV01000006.1"/>
</dbReference>
<dbReference type="PROSITE" id="PS51192">
    <property type="entry name" value="HELICASE_ATP_BIND_1"/>
    <property type="match status" value="1"/>
</dbReference>
<dbReference type="PROSITE" id="PS51194">
    <property type="entry name" value="HELICASE_CTER"/>
    <property type="match status" value="1"/>
</dbReference>
<dbReference type="SMART" id="SM00490">
    <property type="entry name" value="HELICc"/>
    <property type="match status" value="1"/>
</dbReference>
<dbReference type="CDD" id="cd00268">
    <property type="entry name" value="DEADc"/>
    <property type="match status" value="1"/>
</dbReference>
<reference evidence="11 12" key="1">
    <citation type="submission" date="2018-04" db="EMBL/GenBank/DDBJ databases">
        <title>Novel Campyloabacter and Helicobacter Species and Strains.</title>
        <authorList>
            <person name="Mannion A.J."/>
            <person name="Shen Z."/>
            <person name="Fox J.G."/>
        </authorList>
    </citation>
    <scope>NUCLEOTIDE SEQUENCE [LARGE SCALE GENOMIC DNA]</scope>
    <source>
        <strain evidence="11 12">MIT 04-9366</strain>
    </source>
</reference>
<proteinExistence type="inferred from homology"/>
<evidence type="ECO:0000313" key="12">
    <source>
        <dbReference type="Proteomes" id="UP000257045"/>
    </source>
</evidence>
<dbReference type="GO" id="GO:0003724">
    <property type="term" value="F:RNA helicase activity"/>
    <property type="evidence" value="ECO:0007669"/>
    <property type="project" value="InterPro"/>
</dbReference>
<evidence type="ECO:0000256" key="5">
    <source>
        <dbReference type="ARBA" id="ARBA00038437"/>
    </source>
</evidence>
<evidence type="ECO:0000256" key="7">
    <source>
        <dbReference type="SAM" id="MobiDB-lite"/>
    </source>
</evidence>
<evidence type="ECO:0000259" key="9">
    <source>
        <dbReference type="PROSITE" id="PS51194"/>
    </source>
</evidence>
<dbReference type="OrthoDB" id="9805696at2"/>
<accession>A0A3D8J0M5</accession>
<evidence type="ECO:0000256" key="2">
    <source>
        <dbReference type="ARBA" id="ARBA00022801"/>
    </source>
</evidence>
<dbReference type="Pfam" id="PF00271">
    <property type="entry name" value="Helicase_C"/>
    <property type="match status" value="1"/>
</dbReference>
<evidence type="ECO:0000256" key="6">
    <source>
        <dbReference type="PROSITE-ProRule" id="PRU00552"/>
    </source>
</evidence>